<sequence>MYRSALAYSSTYSGAESVCRRVHVGVSTNSTTSRSTNKTGSSPYRSDTHLRHTSTSTSNYNCDRDPYLSSRSHRTTLHLRPAEPTEARGQRRESESDTDGSQAEGGGRSLDLASSHSSDEDDVTSRSHRNMGVSTQQHVTHSYLPNIHTNPAEHLNILCSNTELFPNIKPIYAPRWSSQLPEAYLSSNGENKFRLRL</sequence>
<organism evidence="2 3">
    <name type="scientific">Ooceraea biroi</name>
    <name type="common">Clonal raider ant</name>
    <name type="synonym">Cerapachys biroi</name>
    <dbReference type="NCBI Taxonomy" id="2015173"/>
    <lineage>
        <taxon>Eukaryota</taxon>
        <taxon>Metazoa</taxon>
        <taxon>Ecdysozoa</taxon>
        <taxon>Arthropoda</taxon>
        <taxon>Hexapoda</taxon>
        <taxon>Insecta</taxon>
        <taxon>Pterygota</taxon>
        <taxon>Neoptera</taxon>
        <taxon>Endopterygota</taxon>
        <taxon>Hymenoptera</taxon>
        <taxon>Apocrita</taxon>
        <taxon>Aculeata</taxon>
        <taxon>Formicoidea</taxon>
        <taxon>Formicidae</taxon>
        <taxon>Dorylinae</taxon>
        <taxon>Ooceraea</taxon>
    </lineage>
</organism>
<proteinExistence type="predicted"/>
<evidence type="ECO:0000313" key="3">
    <source>
        <dbReference type="Proteomes" id="UP000053097"/>
    </source>
</evidence>
<dbReference type="EMBL" id="KK107878">
    <property type="protein sequence ID" value="EZA47338.1"/>
    <property type="molecule type" value="Genomic_DNA"/>
</dbReference>
<dbReference type="OrthoDB" id="26203at2759"/>
<evidence type="ECO:0000313" key="2">
    <source>
        <dbReference type="EMBL" id="EZA47338.1"/>
    </source>
</evidence>
<dbReference type="AlphaFoldDB" id="A0A026VU57"/>
<name>A0A026VU57_OOCBI</name>
<reference evidence="2 3" key="1">
    <citation type="journal article" date="2014" name="Curr. Biol.">
        <title>The genome of the clonal raider ant Cerapachys biroi.</title>
        <authorList>
            <person name="Oxley P.R."/>
            <person name="Ji L."/>
            <person name="Fetter-Pruneda I."/>
            <person name="McKenzie S.K."/>
            <person name="Li C."/>
            <person name="Hu H."/>
            <person name="Zhang G."/>
            <person name="Kronauer D.J."/>
        </authorList>
    </citation>
    <scope>NUCLEOTIDE SEQUENCE [LARGE SCALE GENOMIC DNA]</scope>
</reference>
<dbReference type="Proteomes" id="UP000053097">
    <property type="component" value="Unassembled WGS sequence"/>
</dbReference>
<protein>
    <submittedName>
        <fullName evidence="2">Protocadherin-like wing polarity protein stan</fullName>
    </submittedName>
</protein>
<evidence type="ECO:0000256" key="1">
    <source>
        <dbReference type="SAM" id="MobiDB-lite"/>
    </source>
</evidence>
<keyword evidence="3" id="KW-1185">Reference proteome</keyword>
<accession>A0A026VU57</accession>
<feature type="compositionally biased region" description="Basic and acidic residues" evidence="1">
    <location>
        <begin position="80"/>
        <end position="95"/>
    </location>
</feature>
<feature type="compositionally biased region" description="Low complexity" evidence="1">
    <location>
        <begin position="27"/>
        <end position="42"/>
    </location>
</feature>
<dbReference type="STRING" id="2015173.A0A026VU57"/>
<feature type="region of interest" description="Disordered" evidence="1">
    <location>
        <begin position="27"/>
        <end position="128"/>
    </location>
</feature>
<gene>
    <name evidence="2" type="ORF">X777_16368</name>
</gene>